<keyword evidence="3 6" id="KW-0812">Transmembrane</keyword>
<evidence type="ECO:0000256" key="6">
    <source>
        <dbReference type="SAM" id="Phobius"/>
    </source>
</evidence>
<organism evidence="7 8">
    <name type="scientific">Phytopseudomonas daroniae</name>
    <dbReference type="NCBI Taxonomy" id="2487519"/>
    <lineage>
        <taxon>Bacteria</taxon>
        <taxon>Pseudomonadati</taxon>
        <taxon>Pseudomonadota</taxon>
        <taxon>Gammaproteobacteria</taxon>
        <taxon>Pseudomonadales</taxon>
        <taxon>Pseudomonadaceae</taxon>
        <taxon>Phytopseudomonas</taxon>
    </lineage>
</organism>
<comment type="caution">
    <text evidence="7">The sequence shown here is derived from an EMBL/GenBank/DDBJ whole genome shotgun (WGS) entry which is preliminary data.</text>
</comment>
<evidence type="ECO:0000313" key="7">
    <source>
        <dbReference type="EMBL" id="TBU82185.1"/>
    </source>
</evidence>
<dbReference type="EMBL" id="QJUI01000004">
    <property type="protein sequence ID" value="TBU82185.1"/>
    <property type="molecule type" value="Genomic_DNA"/>
</dbReference>
<dbReference type="OrthoDB" id="9784202at2"/>
<protein>
    <recommendedName>
        <fullName evidence="9">Lysine transporter LysE</fullName>
    </recommendedName>
</protein>
<dbReference type="PANTHER" id="PTHR30086:SF20">
    <property type="entry name" value="ARGININE EXPORTER PROTEIN ARGO-RELATED"/>
    <property type="match status" value="1"/>
</dbReference>
<evidence type="ECO:0000256" key="5">
    <source>
        <dbReference type="ARBA" id="ARBA00023136"/>
    </source>
</evidence>
<feature type="transmembrane region" description="Helical" evidence="6">
    <location>
        <begin position="44"/>
        <end position="68"/>
    </location>
</feature>
<accession>A0A4Q9QPX2</accession>
<feature type="transmembrane region" description="Helical" evidence="6">
    <location>
        <begin position="146"/>
        <end position="175"/>
    </location>
</feature>
<comment type="subcellular location">
    <subcellularLocation>
        <location evidence="1">Cell membrane</location>
        <topology evidence="1">Multi-pass membrane protein</topology>
    </subcellularLocation>
</comment>
<dbReference type="InterPro" id="IPR001123">
    <property type="entry name" value="LeuE-type"/>
</dbReference>
<keyword evidence="5 6" id="KW-0472">Membrane</keyword>
<evidence type="ECO:0008006" key="9">
    <source>
        <dbReference type="Google" id="ProtNLM"/>
    </source>
</evidence>
<proteinExistence type="predicted"/>
<evidence type="ECO:0000256" key="4">
    <source>
        <dbReference type="ARBA" id="ARBA00022989"/>
    </source>
</evidence>
<feature type="transmembrane region" description="Helical" evidence="6">
    <location>
        <begin position="75"/>
        <end position="92"/>
    </location>
</feature>
<dbReference type="GO" id="GO:0005886">
    <property type="term" value="C:plasma membrane"/>
    <property type="evidence" value="ECO:0007669"/>
    <property type="project" value="UniProtKB-SubCell"/>
</dbReference>
<sequence length="210" mass="22519">MFGIEHFALFLAATLALNLTPGPDMLYIASRSSAQGTTAGLVSSLGIGAGCLVHIVAAAFGLSALLMMSAVAFSVVKWVGVVYLIWLGIQLIRSGWRIEQRTSLQEAGLRQIFLQGVLVNVFNPKVALFFIAFLPQFAHPASPAFIWEILFLGLLFTFCGTLINAGVAVLGGYFGNRVGQNPTWRRWQQSVAGAVIMAMGVGLALSERKS</sequence>
<evidence type="ECO:0000313" key="8">
    <source>
        <dbReference type="Proteomes" id="UP000292302"/>
    </source>
</evidence>
<name>A0A4Q9QPX2_9GAMM</name>
<dbReference type="Proteomes" id="UP000292302">
    <property type="component" value="Unassembled WGS sequence"/>
</dbReference>
<reference evidence="7 8" key="1">
    <citation type="submission" date="2018-06" db="EMBL/GenBank/DDBJ databases">
        <title>Three novel Pseudomonas species isolated from symptomatic oak.</title>
        <authorList>
            <person name="Bueno-Gonzalez V."/>
            <person name="Brady C."/>
        </authorList>
    </citation>
    <scope>NUCLEOTIDE SEQUENCE [LARGE SCALE GENOMIC DNA]</scope>
    <source>
        <strain evidence="7 8">P9A</strain>
    </source>
</reference>
<keyword evidence="8" id="KW-1185">Reference proteome</keyword>
<keyword evidence="4 6" id="KW-1133">Transmembrane helix</keyword>
<dbReference type="Pfam" id="PF01810">
    <property type="entry name" value="LysE"/>
    <property type="match status" value="1"/>
</dbReference>
<evidence type="ECO:0000256" key="3">
    <source>
        <dbReference type="ARBA" id="ARBA00022692"/>
    </source>
</evidence>
<evidence type="ECO:0000256" key="1">
    <source>
        <dbReference type="ARBA" id="ARBA00004651"/>
    </source>
</evidence>
<dbReference type="RefSeq" id="WP_131179071.1">
    <property type="nucleotide sequence ID" value="NZ_QJUI01000004.1"/>
</dbReference>
<keyword evidence="2" id="KW-1003">Cell membrane</keyword>
<dbReference type="PANTHER" id="PTHR30086">
    <property type="entry name" value="ARGININE EXPORTER PROTEIN ARGO"/>
    <property type="match status" value="1"/>
</dbReference>
<dbReference type="PIRSF" id="PIRSF006324">
    <property type="entry name" value="LeuE"/>
    <property type="match status" value="1"/>
</dbReference>
<gene>
    <name evidence="7" type="ORF">DNK06_05690</name>
</gene>
<feature type="transmembrane region" description="Helical" evidence="6">
    <location>
        <begin position="187"/>
        <end position="205"/>
    </location>
</feature>
<dbReference type="AlphaFoldDB" id="A0A4Q9QPX2"/>
<evidence type="ECO:0000256" key="2">
    <source>
        <dbReference type="ARBA" id="ARBA00022475"/>
    </source>
</evidence>
<feature type="transmembrane region" description="Helical" evidence="6">
    <location>
        <begin position="112"/>
        <end position="134"/>
    </location>
</feature>
<dbReference type="GO" id="GO:0015171">
    <property type="term" value="F:amino acid transmembrane transporter activity"/>
    <property type="evidence" value="ECO:0007669"/>
    <property type="project" value="TreeGrafter"/>
</dbReference>